<dbReference type="EMBL" id="JAEKJA010000003">
    <property type="protein sequence ID" value="MBJ3775241.1"/>
    <property type="molecule type" value="Genomic_DNA"/>
</dbReference>
<dbReference type="InterPro" id="IPR036291">
    <property type="entry name" value="NAD(P)-bd_dom_sf"/>
</dbReference>
<keyword evidence="5" id="KW-1185">Reference proteome</keyword>
<proteinExistence type="inferred from homology"/>
<evidence type="ECO:0000313" key="4">
    <source>
        <dbReference type="EMBL" id="MBJ3775241.1"/>
    </source>
</evidence>
<dbReference type="Proteomes" id="UP000609531">
    <property type="component" value="Unassembled WGS sequence"/>
</dbReference>
<dbReference type="SUPFAM" id="SSF51735">
    <property type="entry name" value="NAD(P)-binding Rossmann-fold domains"/>
    <property type="match status" value="1"/>
</dbReference>
<organism evidence="4 5">
    <name type="scientific">Acuticoccus mangrovi</name>
    <dbReference type="NCBI Taxonomy" id="2796142"/>
    <lineage>
        <taxon>Bacteria</taxon>
        <taxon>Pseudomonadati</taxon>
        <taxon>Pseudomonadota</taxon>
        <taxon>Alphaproteobacteria</taxon>
        <taxon>Hyphomicrobiales</taxon>
        <taxon>Amorphaceae</taxon>
        <taxon>Acuticoccus</taxon>
    </lineage>
</organism>
<reference evidence="4" key="1">
    <citation type="submission" date="2020-12" db="EMBL/GenBank/DDBJ databases">
        <title>Bacterial taxonomy.</title>
        <authorList>
            <person name="Pan X."/>
        </authorList>
    </citation>
    <scope>NUCLEOTIDE SEQUENCE</scope>
    <source>
        <strain evidence="4">B2012</strain>
    </source>
</reference>
<evidence type="ECO:0000256" key="2">
    <source>
        <dbReference type="ARBA" id="ARBA00023002"/>
    </source>
</evidence>
<gene>
    <name evidence="4" type="ORF">JCR33_06045</name>
</gene>
<dbReference type="PROSITE" id="PS00061">
    <property type="entry name" value="ADH_SHORT"/>
    <property type="match status" value="1"/>
</dbReference>
<dbReference type="InterPro" id="IPR002347">
    <property type="entry name" value="SDR_fam"/>
</dbReference>
<dbReference type="AlphaFoldDB" id="A0A934MGQ4"/>
<evidence type="ECO:0000256" key="3">
    <source>
        <dbReference type="SAM" id="MobiDB-lite"/>
    </source>
</evidence>
<evidence type="ECO:0000256" key="1">
    <source>
        <dbReference type="ARBA" id="ARBA00006484"/>
    </source>
</evidence>
<evidence type="ECO:0000313" key="5">
    <source>
        <dbReference type="Proteomes" id="UP000609531"/>
    </source>
</evidence>
<accession>A0A934MGQ4</accession>
<feature type="region of interest" description="Disordered" evidence="3">
    <location>
        <begin position="1"/>
        <end position="20"/>
    </location>
</feature>
<dbReference type="RefSeq" id="WP_198881118.1">
    <property type="nucleotide sequence ID" value="NZ_JAEKJA010000003.1"/>
</dbReference>
<dbReference type="PRINTS" id="PR00081">
    <property type="entry name" value="GDHRDH"/>
</dbReference>
<dbReference type="PANTHER" id="PTHR44196">
    <property type="entry name" value="DEHYDROGENASE/REDUCTASE SDR FAMILY MEMBER 7B"/>
    <property type="match status" value="1"/>
</dbReference>
<dbReference type="PANTHER" id="PTHR44196:SF1">
    <property type="entry name" value="DEHYDROGENASE_REDUCTASE SDR FAMILY MEMBER 7B"/>
    <property type="match status" value="1"/>
</dbReference>
<feature type="compositionally biased region" description="Low complexity" evidence="3">
    <location>
        <begin position="1"/>
        <end position="12"/>
    </location>
</feature>
<comment type="caution">
    <text evidence="4">The sequence shown here is derived from an EMBL/GenBank/DDBJ whole genome shotgun (WGS) entry which is preliminary data.</text>
</comment>
<dbReference type="Gene3D" id="3.40.50.720">
    <property type="entry name" value="NAD(P)-binding Rossmann-like Domain"/>
    <property type="match status" value="1"/>
</dbReference>
<protein>
    <submittedName>
        <fullName evidence="4">SDR family NAD(P)-dependent oxidoreductase</fullName>
    </submittedName>
</protein>
<dbReference type="GO" id="GO:0016491">
    <property type="term" value="F:oxidoreductase activity"/>
    <property type="evidence" value="ECO:0007669"/>
    <property type="project" value="UniProtKB-KW"/>
</dbReference>
<sequence>MAVAAEPPADDAAPPKERPPLVIVTGASSGIGQAIAVRLARPGLHLGLVGRNAEGLDRAAAAVEARGGRAISSRIDLATHAFEHWVEHVAERFTVVGLYANAGLSAGPATPRELESAADTERLVATNLVGTIACVRAVVGAMRAAEKRPDTARRIGIVSSVSGLLPTPDLAVYSATKAGLVAYAHALRPRLKRDAITVSVICPGFITSPMSARHKGAKPFEVSADAAARRIIGAVEAGRRTTIFPFPFAAMAYLAPLAPGALIDALVPSFDAHIEPDPRVEPRFAARPLADKD</sequence>
<dbReference type="GO" id="GO:0016020">
    <property type="term" value="C:membrane"/>
    <property type="evidence" value="ECO:0007669"/>
    <property type="project" value="TreeGrafter"/>
</dbReference>
<comment type="similarity">
    <text evidence="1">Belongs to the short-chain dehydrogenases/reductases (SDR) family.</text>
</comment>
<keyword evidence="2" id="KW-0560">Oxidoreductase</keyword>
<dbReference type="Pfam" id="PF00106">
    <property type="entry name" value="adh_short"/>
    <property type="match status" value="1"/>
</dbReference>
<name>A0A934MGQ4_9HYPH</name>
<dbReference type="InterPro" id="IPR020904">
    <property type="entry name" value="Sc_DH/Rdtase_CS"/>
</dbReference>